<name>A0A2A9ECV1_9MICO</name>
<dbReference type="GO" id="GO:0004658">
    <property type="term" value="F:propionyl-CoA carboxylase activity"/>
    <property type="evidence" value="ECO:0007669"/>
    <property type="project" value="InterPro"/>
</dbReference>
<evidence type="ECO:0000313" key="3">
    <source>
        <dbReference type="Proteomes" id="UP000221394"/>
    </source>
</evidence>
<organism evidence="2 3">
    <name type="scientific">Flavimobilis soli</name>
    <dbReference type="NCBI Taxonomy" id="442709"/>
    <lineage>
        <taxon>Bacteria</taxon>
        <taxon>Bacillati</taxon>
        <taxon>Actinomycetota</taxon>
        <taxon>Actinomycetes</taxon>
        <taxon>Micrococcales</taxon>
        <taxon>Jonesiaceae</taxon>
        <taxon>Flavimobilis</taxon>
    </lineage>
</organism>
<dbReference type="Pfam" id="PF13822">
    <property type="entry name" value="ACC_epsilon"/>
    <property type="match status" value="1"/>
</dbReference>
<dbReference type="RefSeq" id="WP_098458914.1">
    <property type="nucleotide sequence ID" value="NZ_PDJH01000001.1"/>
</dbReference>
<protein>
    <submittedName>
        <fullName evidence="2">Acyl-CoA carboxylase epsilon subunit-like protein</fullName>
    </submittedName>
</protein>
<comment type="caution">
    <text evidence="2">The sequence shown here is derived from an EMBL/GenBank/DDBJ whole genome shotgun (WGS) entry which is preliminary data.</text>
</comment>
<dbReference type="AlphaFoldDB" id="A0A2A9ECV1"/>
<evidence type="ECO:0000313" key="2">
    <source>
        <dbReference type="EMBL" id="PFG36105.1"/>
    </source>
</evidence>
<feature type="compositionally biased region" description="Basic and acidic residues" evidence="1">
    <location>
        <begin position="59"/>
        <end position="68"/>
    </location>
</feature>
<keyword evidence="3" id="KW-1185">Reference proteome</keyword>
<feature type="region of interest" description="Disordered" evidence="1">
    <location>
        <begin position="29"/>
        <end position="68"/>
    </location>
</feature>
<dbReference type="Proteomes" id="UP000221394">
    <property type="component" value="Unassembled WGS sequence"/>
</dbReference>
<accession>A0A2A9ECV1</accession>
<reference evidence="2 3" key="1">
    <citation type="submission" date="2017-10" db="EMBL/GenBank/DDBJ databases">
        <title>Sequencing the genomes of 1000 actinobacteria strains.</title>
        <authorList>
            <person name="Klenk H.-P."/>
        </authorList>
    </citation>
    <scope>NUCLEOTIDE SEQUENCE [LARGE SCALE GENOMIC DNA]</scope>
    <source>
        <strain evidence="2 3">DSM 21574</strain>
    </source>
</reference>
<dbReference type="InterPro" id="IPR032716">
    <property type="entry name" value="ACC_epsilon"/>
</dbReference>
<dbReference type="GO" id="GO:0003989">
    <property type="term" value="F:acetyl-CoA carboxylase activity"/>
    <property type="evidence" value="ECO:0007669"/>
    <property type="project" value="InterPro"/>
</dbReference>
<proteinExistence type="predicted"/>
<evidence type="ECO:0000256" key="1">
    <source>
        <dbReference type="SAM" id="MobiDB-lite"/>
    </source>
</evidence>
<sequence length="68" mass="7286">MTELPPVRVVRGTPDEDEVAALIAGLAAAQQDDVEPAAPAPRSAWRRGAGRSGDGFGRTGDDWRWSLR</sequence>
<gene>
    <name evidence="2" type="ORF">ATL41_0814</name>
</gene>
<dbReference type="EMBL" id="PDJH01000001">
    <property type="protein sequence ID" value="PFG36105.1"/>
    <property type="molecule type" value="Genomic_DNA"/>
</dbReference>